<evidence type="ECO:0008006" key="4">
    <source>
        <dbReference type="Google" id="ProtNLM"/>
    </source>
</evidence>
<feature type="chain" id="PRO_5045958593" description="PKD domain-containing protein" evidence="1">
    <location>
        <begin position="22"/>
        <end position="370"/>
    </location>
</feature>
<keyword evidence="3" id="KW-1185">Reference proteome</keyword>
<dbReference type="RefSeq" id="WP_283240111.1">
    <property type="nucleotide sequence ID" value="NZ_JASGBP010000012.1"/>
</dbReference>
<accession>A0ABT6XTM6</accession>
<name>A0ABT6XTM6_9FLAO</name>
<keyword evidence="1" id="KW-0732">Signal</keyword>
<gene>
    <name evidence="2" type="ORF">QHT84_13555</name>
</gene>
<proteinExistence type="predicted"/>
<evidence type="ECO:0000313" key="2">
    <source>
        <dbReference type="EMBL" id="MDI9258445.1"/>
    </source>
</evidence>
<dbReference type="PROSITE" id="PS51257">
    <property type="entry name" value="PROKAR_LIPOPROTEIN"/>
    <property type="match status" value="1"/>
</dbReference>
<evidence type="ECO:0000256" key="1">
    <source>
        <dbReference type="SAM" id="SignalP"/>
    </source>
</evidence>
<feature type="signal peptide" evidence="1">
    <location>
        <begin position="1"/>
        <end position="21"/>
    </location>
</feature>
<reference evidence="2 3" key="1">
    <citation type="submission" date="2023-05" db="EMBL/GenBank/DDBJ databases">
        <title>Flavobacterium sedimenti sp. nov., isolated from the sediment.</title>
        <authorList>
            <person name="Wu N."/>
        </authorList>
    </citation>
    <scope>NUCLEOTIDE SEQUENCE [LARGE SCALE GENOMIC DNA]</scope>
    <source>
        <strain evidence="2 3">YZ-48</strain>
    </source>
</reference>
<sequence length="370" mass="38837">MKKIILSFAILSMLATTSCSTPDGIDSSTSSLNSAEAANFDRIFDISTDNSGLVKITPIGEGVSRFDVTLGHGSTDPISINPGGNVSHNYPEGNYTVTIVSYDIAGHTTTNTYPLQVTYVAPININVNQSFAGTTLTLTATADYANGMVVTWGDGGVGEVPTVMSGSLGGTFTSPSHTYAPGVYTLTVTALSGGAATTTVTYPITVFAPYSLPITYESPIQNYGIGGTFGGVNVAVVANPFPGGINTSSNVWKYTKTVGAAWWSGTWTPMASPNSVPINIDNGSKIKVMVYSTEVGKMLNVELEQGTNGVPNQILKVPSTVANQWEELVFDFGPAGIPAGTTFNQLVFRYNDVIDGLGEVIYIDNVTQSN</sequence>
<protein>
    <recommendedName>
        <fullName evidence="4">PKD domain-containing protein</fullName>
    </recommendedName>
</protein>
<evidence type="ECO:0000313" key="3">
    <source>
        <dbReference type="Proteomes" id="UP001230035"/>
    </source>
</evidence>
<organism evidence="2 3">
    <name type="scientific">Flavobacterium sedimenticola</name>
    <dbReference type="NCBI Taxonomy" id="3043286"/>
    <lineage>
        <taxon>Bacteria</taxon>
        <taxon>Pseudomonadati</taxon>
        <taxon>Bacteroidota</taxon>
        <taxon>Flavobacteriia</taxon>
        <taxon>Flavobacteriales</taxon>
        <taxon>Flavobacteriaceae</taxon>
        <taxon>Flavobacterium</taxon>
    </lineage>
</organism>
<dbReference type="Proteomes" id="UP001230035">
    <property type="component" value="Unassembled WGS sequence"/>
</dbReference>
<comment type="caution">
    <text evidence="2">The sequence shown here is derived from an EMBL/GenBank/DDBJ whole genome shotgun (WGS) entry which is preliminary data.</text>
</comment>
<dbReference type="EMBL" id="JASGBP010000012">
    <property type="protein sequence ID" value="MDI9258445.1"/>
    <property type="molecule type" value="Genomic_DNA"/>
</dbReference>